<dbReference type="RefSeq" id="WP_358364562.1">
    <property type="nucleotide sequence ID" value="NZ_JBEZFP010000218.1"/>
</dbReference>
<proteinExistence type="predicted"/>
<comment type="caution">
    <text evidence="3">The sequence shown here is derived from an EMBL/GenBank/DDBJ whole genome shotgun (WGS) entry which is preliminary data.</text>
</comment>
<evidence type="ECO:0000313" key="4">
    <source>
        <dbReference type="Proteomes" id="UP001551482"/>
    </source>
</evidence>
<reference evidence="3 4" key="1">
    <citation type="submission" date="2024-06" db="EMBL/GenBank/DDBJ databases">
        <title>The Natural Products Discovery Center: Release of the First 8490 Sequenced Strains for Exploring Actinobacteria Biosynthetic Diversity.</title>
        <authorList>
            <person name="Kalkreuter E."/>
            <person name="Kautsar S.A."/>
            <person name="Yang D."/>
            <person name="Bader C.D."/>
            <person name="Teijaro C.N."/>
            <person name="Fluegel L."/>
            <person name="Davis C.M."/>
            <person name="Simpson J.R."/>
            <person name="Lauterbach L."/>
            <person name="Steele A.D."/>
            <person name="Gui C."/>
            <person name="Meng S."/>
            <person name="Li G."/>
            <person name="Viehrig K."/>
            <person name="Ye F."/>
            <person name="Su P."/>
            <person name="Kiefer A.F."/>
            <person name="Nichols A."/>
            <person name="Cepeda A.J."/>
            <person name="Yan W."/>
            <person name="Fan B."/>
            <person name="Jiang Y."/>
            <person name="Adhikari A."/>
            <person name="Zheng C.-J."/>
            <person name="Schuster L."/>
            <person name="Cowan T.M."/>
            <person name="Smanski M.J."/>
            <person name="Chevrette M.G."/>
            <person name="De Carvalho L.P.S."/>
            <person name="Shen B."/>
        </authorList>
    </citation>
    <scope>NUCLEOTIDE SEQUENCE [LARGE SCALE GENOMIC DNA]</scope>
    <source>
        <strain evidence="3 4">NPDC048946</strain>
    </source>
</reference>
<dbReference type="Pfam" id="PF07179">
    <property type="entry name" value="SseB"/>
    <property type="match status" value="1"/>
</dbReference>
<keyword evidence="4" id="KW-1185">Reference proteome</keyword>
<feature type="region of interest" description="Disordered" evidence="1">
    <location>
        <begin position="60"/>
        <end position="81"/>
    </location>
</feature>
<gene>
    <name evidence="3" type="ORF">AB0C36_41450</name>
</gene>
<dbReference type="Proteomes" id="UP001551482">
    <property type="component" value="Unassembled WGS sequence"/>
</dbReference>
<evidence type="ECO:0000313" key="3">
    <source>
        <dbReference type="EMBL" id="MEU8139950.1"/>
    </source>
</evidence>
<protein>
    <submittedName>
        <fullName evidence="3">SseB family protein</fullName>
    </submittedName>
</protein>
<organism evidence="3 4">
    <name type="scientific">Streptodolium elevatio</name>
    <dbReference type="NCBI Taxonomy" id="3157996"/>
    <lineage>
        <taxon>Bacteria</taxon>
        <taxon>Bacillati</taxon>
        <taxon>Actinomycetota</taxon>
        <taxon>Actinomycetes</taxon>
        <taxon>Kitasatosporales</taxon>
        <taxon>Streptomycetaceae</taxon>
        <taxon>Streptodolium</taxon>
    </lineage>
</organism>
<feature type="domain" description="SseB protein N-terminal" evidence="2">
    <location>
        <begin position="22"/>
        <end position="145"/>
    </location>
</feature>
<name>A0ABV3DW13_9ACTN</name>
<sequence length="247" mass="25400">MDFTGKSIPDPGFSGDDGTADAALTAALADTSPRPEDVLAALAGARLLVPVVAILGEQEDTAPGELKREKSSDMAVPTIAGPSGRKALPAFTSTDALARWRPDARPVPVDARRAALATYAEGADTLLLDLAGPVPYEVTGPALRALAEGRELLPPHRDDTVREAVRAAAAEEPAVSAAYLTEGATSDLLLTLASNASPADITAAARRIATRLAEAEALRARLTRGLDLALLAESVTPPGAPLYVRGA</sequence>
<accession>A0ABV3DW13</accession>
<evidence type="ECO:0000256" key="1">
    <source>
        <dbReference type="SAM" id="MobiDB-lite"/>
    </source>
</evidence>
<dbReference type="EMBL" id="JBEZFP010000218">
    <property type="protein sequence ID" value="MEU8139950.1"/>
    <property type="molecule type" value="Genomic_DNA"/>
</dbReference>
<evidence type="ECO:0000259" key="2">
    <source>
        <dbReference type="Pfam" id="PF07179"/>
    </source>
</evidence>
<dbReference type="InterPro" id="IPR009839">
    <property type="entry name" value="SseB_N"/>
</dbReference>